<organism evidence="1 2">
    <name type="scientific">Devosia crocina</name>
    <dbReference type="NCBI Taxonomy" id="429728"/>
    <lineage>
        <taxon>Bacteria</taxon>
        <taxon>Pseudomonadati</taxon>
        <taxon>Pseudomonadota</taxon>
        <taxon>Alphaproteobacteria</taxon>
        <taxon>Hyphomicrobiales</taxon>
        <taxon>Devosiaceae</taxon>
        <taxon>Devosia</taxon>
    </lineage>
</organism>
<accession>A0A1I7MXF8</accession>
<protein>
    <submittedName>
        <fullName evidence="1">Uncharacterized protein</fullName>
    </submittedName>
</protein>
<proteinExistence type="predicted"/>
<sequence length="36" mass="4305">MTCLFRSEQVECTVAITFERKALRLPHMTEFREALF</sequence>
<dbReference type="AlphaFoldDB" id="A0A1I7MXF8"/>
<reference evidence="1 2" key="1">
    <citation type="submission" date="2016-10" db="EMBL/GenBank/DDBJ databases">
        <authorList>
            <person name="de Groot N.N."/>
        </authorList>
    </citation>
    <scope>NUCLEOTIDE SEQUENCE [LARGE SCALE GENOMIC DNA]</scope>
    <source>
        <strain evidence="1 2">IPL20</strain>
    </source>
</reference>
<evidence type="ECO:0000313" key="1">
    <source>
        <dbReference type="EMBL" id="SFV27064.1"/>
    </source>
</evidence>
<name>A0A1I7MXF8_9HYPH</name>
<dbReference type="Proteomes" id="UP000199074">
    <property type="component" value="Unassembled WGS sequence"/>
</dbReference>
<keyword evidence="2" id="KW-1185">Reference proteome</keyword>
<evidence type="ECO:0000313" key="2">
    <source>
        <dbReference type="Proteomes" id="UP000199074"/>
    </source>
</evidence>
<gene>
    <name evidence="1" type="ORF">SAMN05216456_0188</name>
</gene>
<dbReference type="EMBL" id="FPCK01000001">
    <property type="protein sequence ID" value="SFV27064.1"/>
    <property type="molecule type" value="Genomic_DNA"/>
</dbReference>